<dbReference type="Proteomes" id="UP000265000">
    <property type="component" value="Unplaced"/>
</dbReference>
<keyword evidence="2" id="KW-1133">Transmembrane helix</keyword>
<keyword evidence="2" id="KW-0812">Transmembrane</keyword>
<feature type="compositionally biased region" description="Basic and acidic residues" evidence="1">
    <location>
        <begin position="395"/>
        <end position="405"/>
    </location>
</feature>
<accession>A0A3Q2R2I7</accession>
<feature type="region of interest" description="Disordered" evidence="1">
    <location>
        <begin position="285"/>
        <end position="421"/>
    </location>
</feature>
<dbReference type="Pfam" id="PF12874">
    <property type="entry name" value="zf-met"/>
    <property type="match status" value="3"/>
</dbReference>
<organism evidence="4 5">
    <name type="scientific">Fundulus heteroclitus</name>
    <name type="common">Killifish</name>
    <name type="synonym">Mummichog</name>
    <dbReference type="NCBI Taxonomy" id="8078"/>
    <lineage>
        <taxon>Eukaryota</taxon>
        <taxon>Metazoa</taxon>
        <taxon>Chordata</taxon>
        <taxon>Craniata</taxon>
        <taxon>Vertebrata</taxon>
        <taxon>Euteleostomi</taxon>
        <taxon>Actinopterygii</taxon>
        <taxon>Neopterygii</taxon>
        <taxon>Teleostei</taxon>
        <taxon>Neoteleostei</taxon>
        <taxon>Acanthomorphata</taxon>
        <taxon>Ovalentaria</taxon>
        <taxon>Atherinomorphae</taxon>
        <taxon>Cyprinodontiformes</taxon>
        <taxon>Fundulidae</taxon>
        <taxon>Fundulus</taxon>
    </lineage>
</organism>
<dbReference type="InterPro" id="IPR036236">
    <property type="entry name" value="Znf_C2H2_sf"/>
</dbReference>
<dbReference type="GO" id="GO:0008270">
    <property type="term" value="F:zinc ion binding"/>
    <property type="evidence" value="ECO:0007669"/>
    <property type="project" value="InterPro"/>
</dbReference>
<feature type="region of interest" description="Disordered" evidence="1">
    <location>
        <begin position="559"/>
        <end position="583"/>
    </location>
</feature>
<dbReference type="PANTHER" id="PTHR46742:SF2">
    <property type="entry name" value="ZINC FINGER MATRIN-TYPE PROTEIN 1"/>
    <property type="match status" value="1"/>
</dbReference>
<dbReference type="InterPro" id="IPR013087">
    <property type="entry name" value="Znf_C2H2_type"/>
</dbReference>
<reference evidence="4" key="1">
    <citation type="submission" date="2025-08" db="UniProtKB">
        <authorList>
            <consortium name="Ensembl"/>
        </authorList>
    </citation>
    <scope>IDENTIFICATION</scope>
</reference>
<dbReference type="AlphaFoldDB" id="A0A3Q2R2I7"/>
<keyword evidence="5" id="KW-1185">Reference proteome</keyword>
<feature type="compositionally biased region" description="Acidic residues" evidence="1">
    <location>
        <begin position="209"/>
        <end position="220"/>
    </location>
</feature>
<dbReference type="Ensembl" id="ENSFHET00000030441.1">
    <property type="protein sequence ID" value="ENSFHEP00000034837.1"/>
    <property type="gene ID" value="ENSFHEG00000022774.1"/>
</dbReference>
<keyword evidence="2" id="KW-0472">Membrane</keyword>
<dbReference type="Gene3D" id="3.30.160.60">
    <property type="entry name" value="Classic Zinc Finger"/>
    <property type="match status" value="3"/>
</dbReference>
<proteinExistence type="predicted"/>
<dbReference type="SUPFAM" id="SSF48726">
    <property type="entry name" value="Immunoglobulin"/>
    <property type="match status" value="1"/>
</dbReference>
<feature type="region of interest" description="Disordered" evidence="1">
    <location>
        <begin position="197"/>
        <end position="221"/>
    </location>
</feature>
<sequence length="636" mass="70944">MVFNSPVVAKSHYEGKIHAKNLRKQSLPSPEKDTELHHLPSIAQDPCNSEQNSSQEDDLELCPDPTSPPGIPDPSAAPSDEVDLKDPDKYCSLCCASFNSPGVALQHYNGRKHQRKTARQELLRELGTDVQKGNPFMCDVCGVSFDSVEMYQGHMQGNKHQIRERKLRDVFKSQPKVYGTFADELADYIQVQKARGITPKTAQPLPEESPQDDDAGEDEVQREGLNQCDFTPAPLFMPDVSQTPRPPPAPWFPFCPVPFCPPFGWPYTCPPPPLLPFPGPAHFTALPTGGGQQSRLSTSSAGTASSSSACSSRSSDASDGDERDEHGNVEKRKTRRRRGGEEASDTEGRRRKRQRTGRWGEGRGKKRTRRDKAGQSFEVDGERSAADTLHSQAFKRTDGGRERGSSRSARARKEKKRTIDRVDTRTEEEKLWDDSILGSSQIVPQELAKVVYPEINSSETIECDCGKFKCDAAYWFRTVPNEAKVEFIARSNNADRVNYGPSYEDHQARFKLSKRSSGFALRIISVTKEDAGFYSCILTGKDENSKTTEKFNPGAVLRPGETRPTLPPVTKPKSKSKPRCPCTQRNHPQDGCHSLVLWPLVGVVASLGLCLLATLYYFSRLPKKCHHHFVKKRLMN</sequence>
<dbReference type="InterPro" id="IPR003604">
    <property type="entry name" value="Matrin/U1-like-C_Znf_C2H2"/>
</dbReference>
<reference evidence="4" key="2">
    <citation type="submission" date="2025-09" db="UniProtKB">
        <authorList>
            <consortium name="Ensembl"/>
        </authorList>
    </citation>
    <scope>IDENTIFICATION</scope>
</reference>
<feature type="compositionally biased region" description="Low complexity" evidence="1">
    <location>
        <begin position="294"/>
        <end position="317"/>
    </location>
</feature>
<dbReference type="GeneTree" id="ENSGT00940000156888"/>
<dbReference type="SMART" id="SM00451">
    <property type="entry name" value="ZnF_U1"/>
    <property type="match status" value="3"/>
</dbReference>
<evidence type="ECO:0000313" key="4">
    <source>
        <dbReference type="Ensembl" id="ENSFHEP00000034837.1"/>
    </source>
</evidence>
<evidence type="ECO:0000313" key="5">
    <source>
        <dbReference type="Proteomes" id="UP000265000"/>
    </source>
</evidence>
<dbReference type="SUPFAM" id="SSF57667">
    <property type="entry name" value="beta-beta-alpha zinc fingers"/>
    <property type="match status" value="2"/>
</dbReference>
<protein>
    <submittedName>
        <fullName evidence="4">Zinc finger matrin-type protein 1</fullName>
    </submittedName>
</protein>
<evidence type="ECO:0000256" key="1">
    <source>
        <dbReference type="SAM" id="MobiDB-lite"/>
    </source>
</evidence>
<evidence type="ECO:0000256" key="2">
    <source>
        <dbReference type="SAM" id="Phobius"/>
    </source>
</evidence>
<dbReference type="InterPro" id="IPR007110">
    <property type="entry name" value="Ig-like_dom"/>
</dbReference>
<dbReference type="Gene3D" id="2.60.40.10">
    <property type="entry name" value="Immunoglobulins"/>
    <property type="match status" value="1"/>
</dbReference>
<feature type="region of interest" description="Disordered" evidence="1">
    <location>
        <begin position="19"/>
        <end position="82"/>
    </location>
</feature>
<dbReference type="GO" id="GO:0003676">
    <property type="term" value="F:nucleic acid binding"/>
    <property type="evidence" value="ECO:0007669"/>
    <property type="project" value="InterPro"/>
</dbReference>
<dbReference type="PANTHER" id="PTHR46742">
    <property type="entry name" value="LYSINE-RICH COILED-COIL PROTEIN 1"/>
    <property type="match status" value="1"/>
</dbReference>
<dbReference type="PROSITE" id="PS00028">
    <property type="entry name" value="ZINC_FINGER_C2H2_1"/>
    <property type="match status" value="1"/>
</dbReference>
<dbReference type="InterPro" id="IPR036179">
    <property type="entry name" value="Ig-like_dom_sf"/>
</dbReference>
<dbReference type="PROSITE" id="PS50835">
    <property type="entry name" value="IG_LIKE"/>
    <property type="match status" value="1"/>
</dbReference>
<feature type="transmembrane region" description="Helical" evidence="2">
    <location>
        <begin position="595"/>
        <end position="618"/>
    </location>
</feature>
<dbReference type="SMART" id="SM00355">
    <property type="entry name" value="ZnF_C2H2"/>
    <property type="match status" value="2"/>
</dbReference>
<feature type="domain" description="Ig-like" evidence="3">
    <location>
        <begin position="444"/>
        <end position="552"/>
    </location>
</feature>
<name>A0A3Q2R2I7_FUNHE</name>
<dbReference type="InterPro" id="IPR013783">
    <property type="entry name" value="Ig-like_fold"/>
</dbReference>
<evidence type="ECO:0000259" key="3">
    <source>
        <dbReference type="PROSITE" id="PS50835"/>
    </source>
</evidence>